<feature type="domain" description="Ig-like" evidence="1">
    <location>
        <begin position="1"/>
        <end position="55"/>
    </location>
</feature>
<dbReference type="InterPro" id="IPR036179">
    <property type="entry name" value="Ig-like_dom_sf"/>
</dbReference>
<dbReference type="CDD" id="cd00096">
    <property type="entry name" value="Ig"/>
    <property type="match status" value="1"/>
</dbReference>
<feature type="domain" description="Ig-like" evidence="1">
    <location>
        <begin position="68"/>
        <end position="156"/>
    </location>
</feature>
<dbReference type="PROSITE" id="PS50835">
    <property type="entry name" value="IG_LIKE"/>
    <property type="match status" value="2"/>
</dbReference>
<dbReference type="InterPro" id="IPR013783">
    <property type="entry name" value="Ig-like_fold"/>
</dbReference>
<dbReference type="InterPro" id="IPR007110">
    <property type="entry name" value="Ig-like_dom"/>
</dbReference>
<dbReference type="InterPro" id="IPR013098">
    <property type="entry name" value="Ig_I-set"/>
</dbReference>
<reference evidence="2" key="1">
    <citation type="submission" date="2025-08" db="UniProtKB">
        <authorList>
            <consortium name="Ensembl"/>
        </authorList>
    </citation>
    <scope>IDENTIFICATION</scope>
</reference>
<dbReference type="OMA" id="HESNTHR"/>
<sequence>MKVIWTKDGKEIRSGGNFRITFLENTPHLIIQKADRSDSGSYSCRVSNEVGSDICENVVIVKDRKIPPSFTRKMRDSQATEGSSSKFECRITGSPPFDVKWYHNGSDLIPKDTCRFYMSENVAVLEFLEFQLTDAGTYMCKATNEVGSTTTTAKLFVKGKVLIFYSH</sequence>
<name>A0A8C4R3F6_EPTBU</name>
<evidence type="ECO:0000313" key="3">
    <source>
        <dbReference type="Proteomes" id="UP000694388"/>
    </source>
</evidence>
<dbReference type="InterPro" id="IPR003598">
    <property type="entry name" value="Ig_sub2"/>
</dbReference>
<dbReference type="Proteomes" id="UP000694388">
    <property type="component" value="Unplaced"/>
</dbReference>
<dbReference type="Pfam" id="PF07679">
    <property type="entry name" value="I-set"/>
    <property type="match status" value="2"/>
</dbReference>
<dbReference type="AlphaFoldDB" id="A0A8C4R3F6"/>
<dbReference type="PANTHER" id="PTHR47633">
    <property type="entry name" value="IMMUNOGLOBULIN"/>
    <property type="match status" value="1"/>
</dbReference>
<accession>A0A8C4R3F6</accession>
<dbReference type="SMART" id="SM00408">
    <property type="entry name" value="IGc2"/>
    <property type="match status" value="2"/>
</dbReference>
<evidence type="ECO:0000313" key="2">
    <source>
        <dbReference type="Ensembl" id="ENSEBUP00000023552.1"/>
    </source>
</evidence>
<dbReference type="FunFam" id="2.60.40.10:FF:000022">
    <property type="entry name" value="Cardiac titin"/>
    <property type="match status" value="2"/>
</dbReference>
<dbReference type="SUPFAM" id="SSF48726">
    <property type="entry name" value="Immunoglobulin"/>
    <property type="match status" value="2"/>
</dbReference>
<dbReference type="Gene3D" id="2.60.40.10">
    <property type="entry name" value="Immunoglobulins"/>
    <property type="match status" value="2"/>
</dbReference>
<reference evidence="2" key="2">
    <citation type="submission" date="2025-09" db="UniProtKB">
        <authorList>
            <consortium name="Ensembl"/>
        </authorList>
    </citation>
    <scope>IDENTIFICATION</scope>
</reference>
<protein>
    <recommendedName>
        <fullName evidence="1">Ig-like domain-containing protein</fullName>
    </recommendedName>
</protein>
<dbReference type="InterPro" id="IPR003599">
    <property type="entry name" value="Ig_sub"/>
</dbReference>
<dbReference type="SMART" id="SM00409">
    <property type="entry name" value="IG"/>
    <property type="match status" value="2"/>
</dbReference>
<keyword evidence="3" id="KW-1185">Reference proteome</keyword>
<dbReference type="GeneTree" id="ENSGT01110000267173"/>
<dbReference type="Ensembl" id="ENSEBUT00000024128.1">
    <property type="protein sequence ID" value="ENSEBUP00000023552.1"/>
    <property type="gene ID" value="ENSEBUG00000014514.1"/>
</dbReference>
<evidence type="ECO:0000259" key="1">
    <source>
        <dbReference type="PROSITE" id="PS50835"/>
    </source>
</evidence>
<organism evidence="2 3">
    <name type="scientific">Eptatretus burgeri</name>
    <name type="common">Inshore hagfish</name>
    <dbReference type="NCBI Taxonomy" id="7764"/>
    <lineage>
        <taxon>Eukaryota</taxon>
        <taxon>Metazoa</taxon>
        <taxon>Chordata</taxon>
        <taxon>Craniata</taxon>
        <taxon>Vertebrata</taxon>
        <taxon>Cyclostomata</taxon>
        <taxon>Myxini</taxon>
        <taxon>Myxiniformes</taxon>
        <taxon>Myxinidae</taxon>
        <taxon>Eptatretinae</taxon>
        <taxon>Eptatretus</taxon>
    </lineage>
</organism>
<proteinExistence type="predicted"/>